<keyword evidence="3" id="KW-0804">Transcription</keyword>
<evidence type="ECO:0000256" key="1">
    <source>
        <dbReference type="ARBA" id="ARBA00023015"/>
    </source>
</evidence>
<dbReference type="SMART" id="SM00345">
    <property type="entry name" value="HTH_GNTR"/>
    <property type="match status" value="1"/>
</dbReference>
<proteinExistence type="predicted"/>
<dbReference type="CDD" id="cd07377">
    <property type="entry name" value="WHTH_GntR"/>
    <property type="match status" value="1"/>
</dbReference>
<dbReference type="Proteomes" id="UP000267536">
    <property type="component" value="Unassembled WGS sequence"/>
</dbReference>
<dbReference type="SUPFAM" id="SSF46785">
    <property type="entry name" value="Winged helix' DNA-binding domain"/>
    <property type="match status" value="1"/>
</dbReference>
<dbReference type="EMBL" id="RKMH01000002">
    <property type="protein sequence ID" value="RPA65894.1"/>
    <property type="molecule type" value="Genomic_DNA"/>
</dbReference>
<keyword evidence="6" id="KW-1185">Reference proteome</keyword>
<dbReference type="Pfam" id="PF00392">
    <property type="entry name" value="GntR"/>
    <property type="match status" value="1"/>
</dbReference>
<dbReference type="AlphaFoldDB" id="A0A3N4HG05"/>
<dbReference type="RefSeq" id="WP_123925793.1">
    <property type="nucleotide sequence ID" value="NZ_JBPSDP010000012.1"/>
</dbReference>
<dbReference type="OrthoDB" id="4307011at2"/>
<gene>
    <name evidence="5" type="ORF">EF294_03960</name>
</gene>
<dbReference type="InterPro" id="IPR036390">
    <property type="entry name" value="WH_DNA-bd_sf"/>
</dbReference>
<evidence type="ECO:0000256" key="3">
    <source>
        <dbReference type="ARBA" id="ARBA00023163"/>
    </source>
</evidence>
<keyword evidence="1" id="KW-0805">Transcription regulation</keyword>
<evidence type="ECO:0000256" key="2">
    <source>
        <dbReference type="ARBA" id="ARBA00023125"/>
    </source>
</evidence>
<dbReference type="Gene3D" id="1.10.10.10">
    <property type="entry name" value="Winged helix-like DNA-binding domain superfamily/Winged helix DNA-binding domain"/>
    <property type="match status" value="1"/>
</dbReference>
<evidence type="ECO:0000313" key="6">
    <source>
        <dbReference type="Proteomes" id="UP000267536"/>
    </source>
</evidence>
<evidence type="ECO:0000313" key="5">
    <source>
        <dbReference type="EMBL" id="RPA65894.1"/>
    </source>
</evidence>
<reference evidence="5 6" key="1">
    <citation type="submission" date="2018-11" db="EMBL/GenBank/DDBJ databases">
        <title>Draft genome sequence of Gordonia sp. RS15-1S isolated from rice stems.</title>
        <authorList>
            <person name="Muangham S."/>
        </authorList>
    </citation>
    <scope>NUCLEOTIDE SEQUENCE [LARGE SCALE GENOMIC DNA]</scope>
    <source>
        <strain evidence="5 6">RS15-1S</strain>
    </source>
</reference>
<dbReference type="InterPro" id="IPR000524">
    <property type="entry name" value="Tscrpt_reg_HTH_GntR"/>
</dbReference>
<protein>
    <submittedName>
        <fullName evidence="5">GntR family transcriptional regulator</fullName>
    </submittedName>
</protein>
<dbReference type="GO" id="GO:0003700">
    <property type="term" value="F:DNA-binding transcription factor activity"/>
    <property type="evidence" value="ECO:0007669"/>
    <property type="project" value="InterPro"/>
</dbReference>
<evidence type="ECO:0000259" key="4">
    <source>
        <dbReference type="PROSITE" id="PS50949"/>
    </source>
</evidence>
<organism evidence="5 6">
    <name type="scientific">Gordonia oryzae</name>
    <dbReference type="NCBI Taxonomy" id="2487349"/>
    <lineage>
        <taxon>Bacteria</taxon>
        <taxon>Bacillati</taxon>
        <taxon>Actinomycetota</taxon>
        <taxon>Actinomycetes</taxon>
        <taxon>Mycobacteriales</taxon>
        <taxon>Gordoniaceae</taxon>
        <taxon>Gordonia</taxon>
    </lineage>
</organism>
<dbReference type="PROSITE" id="PS50949">
    <property type="entry name" value="HTH_GNTR"/>
    <property type="match status" value="1"/>
</dbReference>
<sequence length="131" mass="14020">MTTDPNLPIHLAGLLRIDPAAARPPYEQIRLGVIELIGSGKILVGARIPTVRALASDLRLAPNTVARSYRELEAGGIIETRGRHGSFIKAGPDTRLAAAQNTTIEHVKSLRALGFDDAAILDLLRRALGGR</sequence>
<dbReference type="InterPro" id="IPR036388">
    <property type="entry name" value="WH-like_DNA-bd_sf"/>
</dbReference>
<dbReference type="PANTHER" id="PTHR38445:SF9">
    <property type="entry name" value="HTH-TYPE TRANSCRIPTIONAL REPRESSOR YTRA"/>
    <property type="match status" value="1"/>
</dbReference>
<comment type="caution">
    <text evidence="5">The sequence shown here is derived from an EMBL/GenBank/DDBJ whole genome shotgun (WGS) entry which is preliminary data.</text>
</comment>
<accession>A0A3N4HG05</accession>
<keyword evidence="2" id="KW-0238">DNA-binding</keyword>
<dbReference type="PANTHER" id="PTHR38445">
    <property type="entry name" value="HTH-TYPE TRANSCRIPTIONAL REPRESSOR YTRA"/>
    <property type="match status" value="1"/>
</dbReference>
<feature type="domain" description="HTH gntR-type" evidence="4">
    <location>
        <begin position="23"/>
        <end position="91"/>
    </location>
</feature>
<name>A0A3N4HG05_9ACTN</name>
<dbReference type="GO" id="GO:0003677">
    <property type="term" value="F:DNA binding"/>
    <property type="evidence" value="ECO:0007669"/>
    <property type="project" value="UniProtKB-KW"/>
</dbReference>